<dbReference type="PANTHER" id="PTHR47331">
    <property type="entry name" value="PHD-TYPE DOMAIN-CONTAINING PROTEIN"/>
    <property type="match status" value="1"/>
</dbReference>
<feature type="domain" description="Integrase catalytic" evidence="1">
    <location>
        <begin position="8"/>
        <end position="202"/>
    </location>
</feature>
<dbReference type="InterPro" id="IPR036397">
    <property type="entry name" value="RNaseH_sf"/>
</dbReference>
<dbReference type="InterPro" id="IPR012337">
    <property type="entry name" value="RNaseH-like_sf"/>
</dbReference>
<comment type="caution">
    <text evidence="2">The sequence shown here is derived from an EMBL/GenBank/DDBJ whole genome shotgun (WGS) entry which is preliminary data.</text>
</comment>
<accession>A0A0J7NFV0</accession>
<keyword evidence="3" id="KW-1185">Reference proteome</keyword>
<evidence type="ECO:0000259" key="1">
    <source>
        <dbReference type="PROSITE" id="PS50994"/>
    </source>
</evidence>
<dbReference type="AlphaFoldDB" id="A0A0J7NFV0"/>
<name>A0A0J7NFV0_LASNI</name>
<dbReference type="OrthoDB" id="6615390at2759"/>
<dbReference type="InterPro" id="IPR001584">
    <property type="entry name" value="Integrase_cat-core"/>
</dbReference>
<dbReference type="EMBL" id="LBMM01005536">
    <property type="protein sequence ID" value="KMQ91445.1"/>
    <property type="molecule type" value="Genomic_DNA"/>
</dbReference>
<dbReference type="SUPFAM" id="SSF53098">
    <property type="entry name" value="Ribonuclease H-like"/>
    <property type="match status" value="1"/>
</dbReference>
<sequence>MGSLPALRVSPPTRSFQHCGLDYAGPLQVRASAGRGITSRKAYIALFVCLATRAIHLELVGNYSTPAFLDAYVRFCARRGLPESIYLDNGTTFVGADKELTLAYRAAIKDPNFLNLTVMDRVTWHFIPPSAPHFGGLWEAGVRSVKYHLHRMLGKHTLTFEEVNTLLCKIETCLKSRPLAPLHDTLDDHEALTPGHFLIGSALTVNPEPSILN</sequence>
<organism evidence="2 3">
    <name type="scientific">Lasius niger</name>
    <name type="common">Black garden ant</name>
    <dbReference type="NCBI Taxonomy" id="67767"/>
    <lineage>
        <taxon>Eukaryota</taxon>
        <taxon>Metazoa</taxon>
        <taxon>Ecdysozoa</taxon>
        <taxon>Arthropoda</taxon>
        <taxon>Hexapoda</taxon>
        <taxon>Insecta</taxon>
        <taxon>Pterygota</taxon>
        <taxon>Neoptera</taxon>
        <taxon>Endopterygota</taxon>
        <taxon>Hymenoptera</taxon>
        <taxon>Apocrita</taxon>
        <taxon>Aculeata</taxon>
        <taxon>Formicoidea</taxon>
        <taxon>Formicidae</taxon>
        <taxon>Formicinae</taxon>
        <taxon>Lasius</taxon>
        <taxon>Lasius</taxon>
    </lineage>
</organism>
<gene>
    <name evidence="2" type="ORF">RF55_8692</name>
</gene>
<dbReference type="PROSITE" id="PS50994">
    <property type="entry name" value="INTEGRASE"/>
    <property type="match status" value="1"/>
</dbReference>
<evidence type="ECO:0000313" key="2">
    <source>
        <dbReference type="EMBL" id="KMQ91445.1"/>
    </source>
</evidence>
<dbReference type="GO" id="GO:0015074">
    <property type="term" value="P:DNA integration"/>
    <property type="evidence" value="ECO:0007669"/>
    <property type="project" value="InterPro"/>
</dbReference>
<dbReference type="GO" id="GO:0003676">
    <property type="term" value="F:nucleic acid binding"/>
    <property type="evidence" value="ECO:0007669"/>
    <property type="project" value="InterPro"/>
</dbReference>
<dbReference type="PaxDb" id="67767-A0A0J7NFV0"/>
<dbReference type="Gene3D" id="3.30.420.10">
    <property type="entry name" value="Ribonuclease H-like superfamily/Ribonuclease H"/>
    <property type="match status" value="1"/>
</dbReference>
<protein>
    <recommendedName>
        <fullName evidence="1">Integrase catalytic domain-containing protein</fullName>
    </recommendedName>
</protein>
<evidence type="ECO:0000313" key="3">
    <source>
        <dbReference type="Proteomes" id="UP000036403"/>
    </source>
</evidence>
<dbReference type="STRING" id="67767.A0A0J7NFV0"/>
<dbReference type="PANTHER" id="PTHR47331:SF1">
    <property type="entry name" value="GAG-LIKE PROTEIN"/>
    <property type="match status" value="1"/>
</dbReference>
<dbReference type="Proteomes" id="UP000036403">
    <property type="component" value="Unassembled WGS sequence"/>
</dbReference>
<reference evidence="2 3" key="1">
    <citation type="submission" date="2015-04" db="EMBL/GenBank/DDBJ databases">
        <title>Lasius niger genome sequencing.</title>
        <authorList>
            <person name="Konorov E.A."/>
            <person name="Nikitin M.A."/>
            <person name="Kirill M.V."/>
            <person name="Chang P."/>
        </authorList>
    </citation>
    <scope>NUCLEOTIDE SEQUENCE [LARGE SCALE GENOMIC DNA]</scope>
    <source>
        <tissue evidence="2">Whole</tissue>
    </source>
</reference>
<proteinExistence type="predicted"/>